<dbReference type="PANTHER" id="PTHR33215:SF13">
    <property type="entry name" value="PROTEIN DISTAL ANTENNA"/>
    <property type="match status" value="1"/>
</dbReference>
<dbReference type="Pfam" id="PF01527">
    <property type="entry name" value="HTH_Tnp_1"/>
    <property type="match status" value="1"/>
</dbReference>
<dbReference type="InterPro" id="IPR051839">
    <property type="entry name" value="RD_transcriptional_regulator"/>
</dbReference>
<dbReference type="InterPro" id="IPR002514">
    <property type="entry name" value="Transposase_8"/>
</dbReference>
<proteinExistence type="predicted"/>
<dbReference type="RefSeq" id="WP_008340464.1">
    <property type="nucleotide sequence ID" value="NZ_AFRZ01000001.1"/>
</dbReference>
<keyword evidence="1" id="KW-0175">Coiled coil</keyword>
<comment type="caution">
    <text evidence="2">The sequence shown here is derived from an EMBL/GenBank/DDBJ whole genome shotgun (WGS) entry which is preliminary data.</text>
</comment>
<dbReference type="eggNOG" id="COG2963">
    <property type="taxonomic scope" value="Bacteria"/>
</dbReference>
<dbReference type="STRING" id="929558.SMGD1_0360"/>
<feature type="coiled-coil region" evidence="1">
    <location>
        <begin position="68"/>
        <end position="95"/>
    </location>
</feature>
<dbReference type="SUPFAM" id="SSF46689">
    <property type="entry name" value="Homeodomain-like"/>
    <property type="match status" value="1"/>
</dbReference>
<gene>
    <name evidence="2" type="ORF">SMGD1_0360</name>
    <name evidence="3" type="ORF">SMGD1_1188</name>
</gene>
<evidence type="ECO:0000256" key="1">
    <source>
        <dbReference type="SAM" id="Coils"/>
    </source>
</evidence>
<dbReference type="InterPro" id="IPR009057">
    <property type="entry name" value="Homeodomain-like_sf"/>
</dbReference>
<evidence type="ECO:0000313" key="3">
    <source>
        <dbReference type="EMBL" id="EHP29712.1"/>
    </source>
</evidence>
<keyword evidence="4" id="KW-1185">Reference proteome</keyword>
<dbReference type="Gene3D" id="1.10.10.60">
    <property type="entry name" value="Homeodomain-like"/>
    <property type="match status" value="1"/>
</dbReference>
<organism evidence="2 4">
    <name type="scientific">Sulfurimonas gotlandica (strain DSM 19862 / JCM 16533 / GD1)</name>
    <dbReference type="NCBI Taxonomy" id="929558"/>
    <lineage>
        <taxon>Bacteria</taxon>
        <taxon>Pseudomonadati</taxon>
        <taxon>Campylobacterota</taxon>
        <taxon>Epsilonproteobacteria</taxon>
        <taxon>Campylobacterales</taxon>
        <taxon>Sulfurimonadaceae</taxon>
        <taxon>Sulfurimonas</taxon>
    </lineage>
</organism>
<evidence type="ECO:0000313" key="4">
    <source>
        <dbReference type="Proteomes" id="UP000006431"/>
    </source>
</evidence>
<sequence length="104" mass="12377">MKRVENMKNSQYTREFRDSTIQLVLNSGDSVLKIAKDLNVNPKTIYNWMNEYKKTNQDTTKPIAQSPKETLEQENKRLRRETKLLRQERDILKKAAVYFAKEVQ</sequence>
<dbReference type="Proteomes" id="UP000006431">
    <property type="component" value="Unassembled WGS sequence"/>
</dbReference>
<dbReference type="EMBL" id="AFRZ01000001">
    <property type="protein sequence ID" value="EHP29712.1"/>
    <property type="molecule type" value="Genomic_DNA"/>
</dbReference>
<dbReference type="GO" id="GO:0004803">
    <property type="term" value="F:transposase activity"/>
    <property type="evidence" value="ECO:0007669"/>
    <property type="project" value="InterPro"/>
</dbReference>
<dbReference type="OrthoDB" id="5365969at2"/>
<reference evidence="2 4" key="1">
    <citation type="journal article" date="2012" name="Proc. Natl. Acad. Sci. U.S.A.">
        <title>Genome and physiology of a model Epsilonproteobacterium responsible for sulfide detoxification in marine oxygen depletion zones.</title>
        <authorList>
            <person name="Grote J."/>
            <person name="Schott T."/>
            <person name="Bruckner C.G."/>
            <person name="Glockner F.O."/>
            <person name="Jost G."/>
            <person name="Teeling H."/>
            <person name="Labrenz M."/>
            <person name="Jurgens K."/>
        </authorList>
    </citation>
    <scope>NUCLEOTIDE SEQUENCE [LARGE SCALE GENOMIC DNA]</scope>
    <source>
        <strain evidence="2 4">GD1</strain>
    </source>
</reference>
<dbReference type="GO" id="GO:0006313">
    <property type="term" value="P:DNA transposition"/>
    <property type="evidence" value="ECO:0007669"/>
    <property type="project" value="InterPro"/>
</dbReference>
<dbReference type="HOGENOM" id="CLU_027402_33_0_7"/>
<name>H1FUC1_SULGG</name>
<dbReference type="PATRIC" id="fig|929558.5.peg.1180"/>
<dbReference type="PANTHER" id="PTHR33215">
    <property type="entry name" value="PROTEIN DISTAL ANTENNA"/>
    <property type="match status" value="1"/>
</dbReference>
<dbReference type="GO" id="GO:0003677">
    <property type="term" value="F:DNA binding"/>
    <property type="evidence" value="ECO:0007669"/>
    <property type="project" value="InterPro"/>
</dbReference>
<dbReference type="EMBL" id="AFRZ01000001">
    <property type="protein sequence ID" value="EHP28887.1"/>
    <property type="molecule type" value="Genomic_DNA"/>
</dbReference>
<protein>
    <submittedName>
        <fullName evidence="2">Putative transposase</fullName>
    </submittedName>
</protein>
<accession>H1FUC1</accession>
<evidence type="ECO:0000313" key="2">
    <source>
        <dbReference type="EMBL" id="EHP28887.1"/>
    </source>
</evidence>
<dbReference type="AlphaFoldDB" id="H1FUC1"/>